<keyword evidence="3" id="KW-1185">Reference proteome</keyword>
<keyword evidence="1" id="KW-0812">Transmembrane</keyword>
<protein>
    <submittedName>
        <fullName evidence="2">Uncharacterized protein</fullName>
    </submittedName>
</protein>
<dbReference type="AlphaFoldDB" id="A0AAN7A8F0"/>
<keyword evidence="1" id="KW-0472">Membrane</keyword>
<dbReference type="EMBL" id="MU866174">
    <property type="protein sequence ID" value="KAK4177129.1"/>
    <property type="molecule type" value="Genomic_DNA"/>
</dbReference>
<gene>
    <name evidence="2" type="ORF">QBC36DRAFT_139169</name>
</gene>
<accession>A0AAN7A8F0</accession>
<reference evidence="2" key="1">
    <citation type="journal article" date="2023" name="Mol. Phylogenet. Evol.">
        <title>Genome-scale phylogeny and comparative genomics of the fungal order Sordariales.</title>
        <authorList>
            <person name="Hensen N."/>
            <person name="Bonometti L."/>
            <person name="Westerberg I."/>
            <person name="Brannstrom I.O."/>
            <person name="Guillou S."/>
            <person name="Cros-Aarteil S."/>
            <person name="Calhoun S."/>
            <person name="Haridas S."/>
            <person name="Kuo A."/>
            <person name="Mondo S."/>
            <person name="Pangilinan J."/>
            <person name="Riley R."/>
            <person name="LaButti K."/>
            <person name="Andreopoulos B."/>
            <person name="Lipzen A."/>
            <person name="Chen C."/>
            <person name="Yan M."/>
            <person name="Daum C."/>
            <person name="Ng V."/>
            <person name="Clum A."/>
            <person name="Steindorff A."/>
            <person name="Ohm R.A."/>
            <person name="Martin F."/>
            <person name="Silar P."/>
            <person name="Natvig D.O."/>
            <person name="Lalanne C."/>
            <person name="Gautier V."/>
            <person name="Ament-Velasquez S.L."/>
            <person name="Kruys A."/>
            <person name="Hutchinson M.I."/>
            <person name="Powell A.J."/>
            <person name="Barry K."/>
            <person name="Miller A.N."/>
            <person name="Grigoriev I.V."/>
            <person name="Debuchy R."/>
            <person name="Gladieux P."/>
            <person name="Hiltunen Thoren M."/>
            <person name="Johannesson H."/>
        </authorList>
    </citation>
    <scope>NUCLEOTIDE SEQUENCE</scope>
    <source>
        <strain evidence="2">CBS 892.96</strain>
    </source>
</reference>
<sequence length="192" mass="20806">MLFLSYHHCLFLYILIFPGYSPLQLGLVIIRLTSLSEACSSDRTVCAMVTGSEFWVSDHEAVDISSSSGTSYRMTCAWIRVTTILVVPSSGTKLSAFHTPFRTHDISAGLTSVDVDPLEKNTIGGADGLTGLQTDHDDRDADFETRIEQAVEHATGGSEVCPPSSSYAAVLELEDKDELQADCPRAAAQKQC</sequence>
<dbReference type="Proteomes" id="UP001302321">
    <property type="component" value="Unassembled WGS sequence"/>
</dbReference>
<comment type="caution">
    <text evidence="2">The sequence shown here is derived from an EMBL/GenBank/DDBJ whole genome shotgun (WGS) entry which is preliminary data.</text>
</comment>
<name>A0AAN7A8F0_9PEZI</name>
<organism evidence="2 3">
    <name type="scientific">Triangularia setosa</name>
    <dbReference type="NCBI Taxonomy" id="2587417"/>
    <lineage>
        <taxon>Eukaryota</taxon>
        <taxon>Fungi</taxon>
        <taxon>Dikarya</taxon>
        <taxon>Ascomycota</taxon>
        <taxon>Pezizomycotina</taxon>
        <taxon>Sordariomycetes</taxon>
        <taxon>Sordariomycetidae</taxon>
        <taxon>Sordariales</taxon>
        <taxon>Podosporaceae</taxon>
        <taxon>Triangularia</taxon>
    </lineage>
</organism>
<keyword evidence="1" id="KW-1133">Transmembrane helix</keyword>
<feature type="transmembrane region" description="Helical" evidence="1">
    <location>
        <begin position="12"/>
        <end position="33"/>
    </location>
</feature>
<evidence type="ECO:0000313" key="3">
    <source>
        <dbReference type="Proteomes" id="UP001302321"/>
    </source>
</evidence>
<proteinExistence type="predicted"/>
<reference evidence="2" key="2">
    <citation type="submission" date="2023-05" db="EMBL/GenBank/DDBJ databases">
        <authorList>
            <consortium name="Lawrence Berkeley National Laboratory"/>
            <person name="Steindorff A."/>
            <person name="Hensen N."/>
            <person name="Bonometti L."/>
            <person name="Westerberg I."/>
            <person name="Brannstrom I.O."/>
            <person name="Guillou S."/>
            <person name="Cros-Aarteil S."/>
            <person name="Calhoun S."/>
            <person name="Haridas S."/>
            <person name="Kuo A."/>
            <person name="Mondo S."/>
            <person name="Pangilinan J."/>
            <person name="Riley R."/>
            <person name="Labutti K."/>
            <person name="Andreopoulos B."/>
            <person name="Lipzen A."/>
            <person name="Chen C."/>
            <person name="Yanf M."/>
            <person name="Daum C."/>
            <person name="Ng V."/>
            <person name="Clum A."/>
            <person name="Ohm R."/>
            <person name="Martin F."/>
            <person name="Silar P."/>
            <person name="Natvig D."/>
            <person name="Lalanne C."/>
            <person name="Gautier V."/>
            <person name="Ament-Velasquez S.L."/>
            <person name="Kruys A."/>
            <person name="Hutchinson M.I."/>
            <person name="Powell A.J."/>
            <person name="Barry K."/>
            <person name="Miller A.N."/>
            <person name="Grigoriev I.V."/>
            <person name="Debuchy R."/>
            <person name="Gladieux P."/>
            <person name="Thoren M.H."/>
            <person name="Johannesson H."/>
        </authorList>
    </citation>
    <scope>NUCLEOTIDE SEQUENCE</scope>
    <source>
        <strain evidence="2">CBS 892.96</strain>
    </source>
</reference>
<evidence type="ECO:0000313" key="2">
    <source>
        <dbReference type="EMBL" id="KAK4177129.1"/>
    </source>
</evidence>
<evidence type="ECO:0000256" key="1">
    <source>
        <dbReference type="SAM" id="Phobius"/>
    </source>
</evidence>